<dbReference type="Proteomes" id="UP000634206">
    <property type="component" value="Unassembled WGS sequence"/>
</dbReference>
<evidence type="ECO:0000313" key="2">
    <source>
        <dbReference type="Proteomes" id="UP000634206"/>
    </source>
</evidence>
<dbReference type="EMBL" id="JAENIG010000001">
    <property type="protein sequence ID" value="MBK1853737.1"/>
    <property type="molecule type" value="Genomic_DNA"/>
</dbReference>
<dbReference type="SUPFAM" id="SSF48371">
    <property type="entry name" value="ARM repeat"/>
    <property type="match status" value="1"/>
</dbReference>
<reference evidence="1" key="1">
    <citation type="submission" date="2021-01" db="EMBL/GenBank/DDBJ databases">
        <title>Modified the classification status of verrucomicrobia.</title>
        <authorList>
            <person name="Feng X."/>
        </authorList>
    </citation>
    <scope>NUCLEOTIDE SEQUENCE</scope>
    <source>
        <strain evidence="1">5K15</strain>
    </source>
</reference>
<name>A0AAE2V7G7_9BACT</name>
<organism evidence="1 2">
    <name type="scientific">Oceaniferula flava</name>
    <dbReference type="NCBI Taxonomy" id="2800421"/>
    <lineage>
        <taxon>Bacteria</taxon>
        <taxon>Pseudomonadati</taxon>
        <taxon>Verrucomicrobiota</taxon>
        <taxon>Verrucomicrobiia</taxon>
        <taxon>Verrucomicrobiales</taxon>
        <taxon>Verrucomicrobiaceae</taxon>
        <taxon>Oceaniferula</taxon>
    </lineage>
</organism>
<sequence length="189" mass="20923">MLAELYADSKPINGRVVETLVEIIKDPSHTDDTNAFASLLADVNDQRFIAPLIEQIEDGQPGGSPWLADYMYALIELLYSEDNFYAVSDSFVHLLGGWLLNTGGGEISWKSGDILAEIQNPESKRYVMIGAADNSLFHQTRIACIRAVVNQYTEEALSLLEGLMSDSDCEVRKACQSALNYLKQQNTQA</sequence>
<evidence type="ECO:0000313" key="1">
    <source>
        <dbReference type="EMBL" id="MBK1853737.1"/>
    </source>
</evidence>
<dbReference type="RefSeq" id="WP_309488334.1">
    <property type="nucleotide sequence ID" value="NZ_JAENIG010000001.1"/>
</dbReference>
<protein>
    <recommendedName>
        <fullName evidence="3">HEAT repeat domain-containing protein</fullName>
    </recommendedName>
</protein>
<keyword evidence="2" id="KW-1185">Reference proteome</keyword>
<dbReference type="AlphaFoldDB" id="A0AAE2V7G7"/>
<evidence type="ECO:0008006" key="3">
    <source>
        <dbReference type="Google" id="ProtNLM"/>
    </source>
</evidence>
<accession>A0AAE2V7G7</accession>
<comment type="caution">
    <text evidence="1">The sequence shown here is derived from an EMBL/GenBank/DDBJ whole genome shotgun (WGS) entry which is preliminary data.</text>
</comment>
<dbReference type="InterPro" id="IPR011989">
    <property type="entry name" value="ARM-like"/>
</dbReference>
<gene>
    <name evidence="1" type="ORF">JIN83_02090</name>
</gene>
<dbReference type="Gene3D" id="1.25.10.10">
    <property type="entry name" value="Leucine-rich Repeat Variant"/>
    <property type="match status" value="1"/>
</dbReference>
<proteinExistence type="predicted"/>
<dbReference type="InterPro" id="IPR016024">
    <property type="entry name" value="ARM-type_fold"/>
</dbReference>